<evidence type="ECO:0000313" key="2">
    <source>
        <dbReference type="EnsemblMetazoa" id="GAUT045157-PA"/>
    </source>
</evidence>
<protein>
    <recommendedName>
        <fullName evidence="1">Thioredoxin domain-containing protein</fullName>
    </recommendedName>
</protein>
<dbReference type="CDD" id="cd02947">
    <property type="entry name" value="TRX_family"/>
    <property type="match status" value="1"/>
</dbReference>
<organism evidence="2 3">
    <name type="scientific">Glossina austeni</name>
    <name type="common">Savannah tsetse fly</name>
    <dbReference type="NCBI Taxonomy" id="7395"/>
    <lineage>
        <taxon>Eukaryota</taxon>
        <taxon>Metazoa</taxon>
        <taxon>Ecdysozoa</taxon>
        <taxon>Arthropoda</taxon>
        <taxon>Hexapoda</taxon>
        <taxon>Insecta</taxon>
        <taxon>Pterygota</taxon>
        <taxon>Neoptera</taxon>
        <taxon>Endopterygota</taxon>
        <taxon>Diptera</taxon>
        <taxon>Brachycera</taxon>
        <taxon>Muscomorpha</taxon>
        <taxon>Hippoboscoidea</taxon>
        <taxon>Glossinidae</taxon>
        <taxon>Glossina</taxon>
    </lineage>
</organism>
<dbReference type="STRING" id="7395.A0A1A9VRH0"/>
<dbReference type="InterPro" id="IPR013766">
    <property type="entry name" value="Thioredoxin_domain"/>
</dbReference>
<dbReference type="InterPro" id="IPR036249">
    <property type="entry name" value="Thioredoxin-like_sf"/>
</dbReference>
<reference evidence="2" key="1">
    <citation type="submission" date="2020-05" db="UniProtKB">
        <authorList>
            <consortium name="EnsemblMetazoa"/>
        </authorList>
    </citation>
    <scope>IDENTIFICATION</scope>
    <source>
        <strain evidence="2">TTRI</strain>
    </source>
</reference>
<evidence type="ECO:0000313" key="3">
    <source>
        <dbReference type="Proteomes" id="UP000078200"/>
    </source>
</evidence>
<accession>A0A1A9VRH0</accession>
<dbReference type="Gene3D" id="3.40.30.10">
    <property type="entry name" value="Glutaredoxin"/>
    <property type="match status" value="1"/>
</dbReference>
<dbReference type="SUPFAM" id="SSF52833">
    <property type="entry name" value="Thioredoxin-like"/>
    <property type="match status" value="1"/>
</dbReference>
<dbReference type="InterPro" id="IPR050620">
    <property type="entry name" value="Thioredoxin_H-type-like"/>
</dbReference>
<evidence type="ECO:0000259" key="1">
    <source>
        <dbReference type="Pfam" id="PF00085"/>
    </source>
</evidence>
<dbReference type="VEuPathDB" id="VectorBase:GAUT045157"/>
<feature type="domain" description="Thioredoxin" evidence="1">
    <location>
        <begin position="13"/>
        <end position="91"/>
    </location>
</feature>
<proteinExistence type="predicted"/>
<dbReference type="PANTHER" id="PTHR10438">
    <property type="entry name" value="THIOREDOXIN"/>
    <property type="match status" value="1"/>
</dbReference>
<dbReference type="Proteomes" id="UP000078200">
    <property type="component" value="Unassembled WGS sequence"/>
</dbReference>
<sequence>MLISIITSEAQVEHVLETAGKTLVILDFYVDWCCPCHIMDKYLKDISHYYRATVLKIDVDQFHGLANRYRVTSMPTFIFIKQGKMIDIANISRNSAANVELTAANVEPEAANVEW</sequence>
<dbReference type="PANTHER" id="PTHR10438:SF463">
    <property type="entry name" value="THIOREDOXIN"/>
    <property type="match status" value="1"/>
</dbReference>
<dbReference type="EnsemblMetazoa" id="GAUT045157-RA">
    <property type="protein sequence ID" value="GAUT045157-PA"/>
    <property type="gene ID" value="GAUT045157"/>
</dbReference>
<keyword evidence="3" id="KW-1185">Reference proteome</keyword>
<dbReference type="Pfam" id="PF00085">
    <property type="entry name" value="Thioredoxin"/>
    <property type="match status" value="1"/>
</dbReference>
<name>A0A1A9VRH0_GLOAU</name>
<dbReference type="AlphaFoldDB" id="A0A1A9VRH0"/>